<keyword evidence="2" id="KW-0630">Potassium</keyword>
<proteinExistence type="predicted"/>
<keyword evidence="7" id="KW-1185">Reference proteome</keyword>
<dbReference type="GO" id="GO:0005886">
    <property type="term" value="C:plasma membrane"/>
    <property type="evidence" value="ECO:0007669"/>
    <property type="project" value="InterPro"/>
</dbReference>
<dbReference type="InterPro" id="IPR050721">
    <property type="entry name" value="Trk_Ktr_HKT_K-transport"/>
</dbReference>
<dbReference type="PRINTS" id="PR00335">
    <property type="entry name" value="KUPTAKETRKA"/>
</dbReference>
<dbReference type="Proteomes" id="UP000260680">
    <property type="component" value="Unassembled WGS sequence"/>
</dbReference>
<sequence length="146" mass="16090">MLFHKTKTIIIVGASRFGVGLAGRLSGRSTRIVMIDLSEESFRKLPGEFVGDQVLGDGTDAELLKQAGISQAQVFVAAMGDDNENLLAAQIASRIFHVPEVFLRLNDKSKEKLIQGYNMKPICPFVLSADEFDRLTEKVYEEVSAL</sequence>
<protein>
    <submittedName>
        <fullName evidence="5">TrkA family potassium uptake protein</fullName>
    </submittedName>
</protein>
<keyword evidence="1" id="KW-0633">Potassium transport</keyword>
<dbReference type="InterPro" id="IPR003148">
    <property type="entry name" value="RCK_N"/>
</dbReference>
<keyword evidence="1" id="KW-0813">Transport</keyword>
<evidence type="ECO:0000256" key="2">
    <source>
        <dbReference type="ARBA" id="ARBA00022958"/>
    </source>
</evidence>
<gene>
    <name evidence="5" type="ORF">DS742_13815</name>
    <name evidence="4" type="ORF">LAD12857_18120</name>
</gene>
<evidence type="ECO:0000313" key="6">
    <source>
        <dbReference type="Proteomes" id="UP000260680"/>
    </source>
</evidence>
<dbReference type="InterPro" id="IPR036291">
    <property type="entry name" value="NAD(P)-bd_dom_sf"/>
</dbReference>
<accession>A0A3E2NBS0</accession>
<dbReference type="EMBL" id="BRPJ01000032">
    <property type="protein sequence ID" value="GLB29889.1"/>
    <property type="molecule type" value="Genomic_DNA"/>
</dbReference>
<evidence type="ECO:0000313" key="4">
    <source>
        <dbReference type="EMBL" id="GLB29889.1"/>
    </source>
</evidence>
<keyword evidence="1" id="KW-0406">Ion transport</keyword>
<dbReference type="OrthoDB" id="9775180at2"/>
<dbReference type="PANTHER" id="PTHR43833">
    <property type="entry name" value="POTASSIUM CHANNEL PROTEIN 2-RELATED-RELATED"/>
    <property type="match status" value="1"/>
</dbReference>
<dbReference type="InterPro" id="IPR006036">
    <property type="entry name" value="K_uptake_TrkA"/>
</dbReference>
<evidence type="ECO:0000313" key="7">
    <source>
        <dbReference type="Proteomes" id="UP001419084"/>
    </source>
</evidence>
<evidence type="ECO:0000259" key="3">
    <source>
        <dbReference type="PROSITE" id="PS51201"/>
    </source>
</evidence>
<organism evidence="5 6">
    <name type="scientific">Lacrimispora amygdalina</name>
    <dbReference type="NCBI Taxonomy" id="253257"/>
    <lineage>
        <taxon>Bacteria</taxon>
        <taxon>Bacillati</taxon>
        <taxon>Bacillota</taxon>
        <taxon>Clostridia</taxon>
        <taxon>Lachnospirales</taxon>
        <taxon>Lachnospiraceae</taxon>
        <taxon>Lacrimispora</taxon>
    </lineage>
</organism>
<reference evidence="4 7" key="2">
    <citation type="journal article" date="2024" name="Int. J. Syst. Evol. Microbiol.">
        <title>Lacrimispora brassicae sp. nov. isolated from fermented cabbage, and proposal of Clostridium indicum Gundawar et al. 2019 and Clostridium methoxybenzovorans Mechichi et al. 1999 as heterotypic synonyms of Lacrimispora amygdalina (Parshina et al. 2003) Haas and Blanchard 2020 and Lacrimispora indolis (McClung and McCoy 1957) Haas and Blanchard 2020, respectively.</title>
        <authorList>
            <person name="Kobayashi H."/>
            <person name="Tanizawa Y."/>
            <person name="Sakamoto M."/>
            <person name="Ohkuma M."/>
            <person name="Tohno M."/>
        </authorList>
    </citation>
    <scope>NUCLEOTIDE SEQUENCE [LARGE SCALE GENOMIC DNA]</scope>
    <source>
        <strain evidence="4 7">DSM 12857</strain>
    </source>
</reference>
<dbReference type="SUPFAM" id="SSF51735">
    <property type="entry name" value="NAD(P)-binding Rossmann-fold domains"/>
    <property type="match status" value="1"/>
</dbReference>
<dbReference type="GO" id="GO:0015079">
    <property type="term" value="F:potassium ion transmembrane transporter activity"/>
    <property type="evidence" value="ECO:0007669"/>
    <property type="project" value="InterPro"/>
</dbReference>
<dbReference type="AlphaFoldDB" id="A0A3E2NBS0"/>
<evidence type="ECO:0000256" key="1">
    <source>
        <dbReference type="ARBA" id="ARBA00022538"/>
    </source>
</evidence>
<evidence type="ECO:0000313" key="5">
    <source>
        <dbReference type="EMBL" id="RFZ78330.1"/>
    </source>
</evidence>
<dbReference type="PROSITE" id="PS51201">
    <property type="entry name" value="RCK_N"/>
    <property type="match status" value="1"/>
</dbReference>
<dbReference type="Proteomes" id="UP001419084">
    <property type="component" value="Unassembled WGS sequence"/>
</dbReference>
<dbReference type="EMBL" id="QOHO01000042">
    <property type="protein sequence ID" value="RFZ78330.1"/>
    <property type="molecule type" value="Genomic_DNA"/>
</dbReference>
<dbReference type="Pfam" id="PF02254">
    <property type="entry name" value="TrkA_N"/>
    <property type="match status" value="1"/>
</dbReference>
<feature type="domain" description="RCK N-terminal" evidence="3">
    <location>
        <begin position="6"/>
        <end position="126"/>
    </location>
</feature>
<reference evidence="5 6" key="1">
    <citation type="submission" date="2018-07" db="EMBL/GenBank/DDBJ databases">
        <title>New species, Clostridium PI-S10-A1B.</title>
        <authorList>
            <person name="Krishna G."/>
            <person name="Summeta K."/>
            <person name="Shikha S."/>
            <person name="Prabhu P.B."/>
            <person name="Suresh K."/>
        </authorList>
    </citation>
    <scope>NUCLEOTIDE SEQUENCE [LARGE SCALE GENOMIC DNA]</scope>
    <source>
        <strain evidence="5 6">PI-S10-A1B</strain>
    </source>
</reference>
<name>A0A3E2NBS0_9FIRM</name>
<comment type="caution">
    <text evidence="5">The sequence shown here is derived from an EMBL/GenBank/DDBJ whole genome shotgun (WGS) entry which is preliminary data.</text>
</comment>
<dbReference type="Gene3D" id="3.40.50.720">
    <property type="entry name" value="NAD(P)-binding Rossmann-like Domain"/>
    <property type="match status" value="1"/>
</dbReference>